<keyword evidence="4" id="KW-1185">Reference proteome</keyword>
<protein>
    <recommendedName>
        <fullName evidence="5">Lipoprotein</fullName>
    </recommendedName>
</protein>
<evidence type="ECO:0008006" key="5">
    <source>
        <dbReference type="Google" id="ProtNLM"/>
    </source>
</evidence>
<gene>
    <name evidence="3" type="ORF">NCTC10181_00116</name>
</gene>
<feature type="compositionally biased region" description="Polar residues" evidence="1">
    <location>
        <begin position="37"/>
        <end position="46"/>
    </location>
</feature>
<evidence type="ECO:0000313" key="3">
    <source>
        <dbReference type="EMBL" id="VEU74281.1"/>
    </source>
</evidence>
<dbReference type="PROSITE" id="PS51257">
    <property type="entry name" value="PROKAR_LIPOPROTEIN"/>
    <property type="match status" value="1"/>
</dbReference>
<dbReference type="KEGG" id="mcit:NCTC10181_00116"/>
<dbReference type="EMBL" id="LR215036">
    <property type="protein sequence ID" value="VEU74281.1"/>
    <property type="molecule type" value="Genomic_DNA"/>
</dbReference>
<keyword evidence="2" id="KW-0732">Signal</keyword>
<organism evidence="3 4">
    <name type="scientific">Mycoplasmopsis citelli</name>
    <dbReference type="NCBI Taxonomy" id="171281"/>
    <lineage>
        <taxon>Bacteria</taxon>
        <taxon>Bacillati</taxon>
        <taxon>Mycoplasmatota</taxon>
        <taxon>Mycoplasmoidales</taxon>
        <taxon>Metamycoplasmataceae</taxon>
        <taxon>Mycoplasmopsis</taxon>
    </lineage>
</organism>
<reference evidence="3 4" key="1">
    <citation type="submission" date="2019-01" db="EMBL/GenBank/DDBJ databases">
        <authorList>
            <consortium name="Pathogen Informatics"/>
        </authorList>
    </citation>
    <scope>NUCLEOTIDE SEQUENCE [LARGE SCALE GENOMIC DNA]</scope>
    <source>
        <strain evidence="3 4">NCTC10181</strain>
    </source>
</reference>
<dbReference type="Proteomes" id="UP000290985">
    <property type="component" value="Chromosome"/>
</dbReference>
<evidence type="ECO:0000256" key="2">
    <source>
        <dbReference type="SAM" id="SignalP"/>
    </source>
</evidence>
<name>A0A449B135_9BACT</name>
<feature type="signal peptide" evidence="2">
    <location>
        <begin position="1"/>
        <end position="25"/>
    </location>
</feature>
<dbReference type="AlphaFoldDB" id="A0A449B135"/>
<feature type="region of interest" description="Disordered" evidence="1">
    <location>
        <begin position="37"/>
        <end position="63"/>
    </location>
</feature>
<evidence type="ECO:0000313" key="4">
    <source>
        <dbReference type="Proteomes" id="UP000290985"/>
    </source>
</evidence>
<sequence length="364" mass="43228">MQKKTKKLKIVFIFSVFASSASVVSCSYIPDIAKNTSNQSPLNSKKNPPILNDSDQYNDISKDYPIEPQQESKSILIYWNKLQKLFNEQYDENSLNVIEESLNKNEPRIIEQYQNQKNIVDEYDKEFQKLPKKTQQQALYYEDIVDFLNLKERLFIYNTDQVQTDSKIKQLEQINLKYPPLITIFIPLTQLVLQNEINLKQLNLFKQIISWIKSLNEFFKDSNKSVDEQITNPQTSSQLNQLKEVFNKLLKKISQMLSLNNYLSLNEPDAIFVGQNLADYYKAFYLDLFKWISQDLNELYYYIFKEKNFEFDDLWHQQGDLINKHILKENVALKYVEFNPNDFENKARAYLEFLKTIKLIKFAN</sequence>
<evidence type="ECO:0000256" key="1">
    <source>
        <dbReference type="SAM" id="MobiDB-lite"/>
    </source>
</evidence>
<proteinExistence type="predicted"/>
<feature type="chain" id="PRO_5019464343" description="Lipoprotein" evidence="2">
    <location>
        <begin position="26"/>
        <end position="364"/>
    </location>
</feature>
<accession>A0A449B135</accession>
<dbReference type="RefSeq" id="WP_129725125.1">
    <property type="nucleotide sequence ID" value="NZ_LR215036.1"/>
</dbReference>